<name>A0A545U750_9GAMM</name>
<sequence length="225" mass="25317">MNTTTNNKKVLSQNALANIIATVATGISVFAFVLQQMASEESNRLSEKIAELSIRPYVHFELKRPGFESGDYYELYLKNTGNGVAVVKELSLHYLSSTSPDSTCVQIIDNDSDANTWESFLSKFQVYRNLKSDVDALSGKKLDVAFNWPSSTQPIGGQGSRFLLRWPIGAFSKDFLKEFNIKAVVHAVVKEDENKQPFTQEVLLLNQKSHKPHENTERCRYSQSS</sequence>
<evidence type="ECO:0000313" key="2">
    <source>
        <dbReference type="EMBL" id="TQV85309.1"/>
    </source>
</evidence>
<dbReference type="EMBL" id="VIKS01000012">
    <property type="protein sequence ID" value="TQV85309.1"/>
    <property type="molecule type" value="Genomic_DNA"/>
</dbReference>
<evidence type="ECO:0000313" key="3">
    <source>
        <dbReference type="Proteomes" id="UP000315439"/>
    </source>
</evidence>
<dbReference type="Proteomes" id="UP000315439">
    <property type="component" value="Unassembled WGS sequence"/>
</dbReference>
<protein>
    <submittedName>
        <fullName evidence="2">Uncharacterized protein</fullName>
    </submittedName>
</protein>
<keyword evidence="1" id="KW-0812">Transmembrane</keyword>
<comment type="caution">
    <text evidence="2">The sequence shown here is derived from an EMBL/GenBank/DDBJ whole genome shotgun (WGS) entry which is preliminary data.</text>
</comment>
<keyword evidence="1" id="KW-1133">Transmembrane helix</keyword>
<evidence type="ECO:0000256" key="1">
    <source>
        <dbReference type="SAM" id="Phobius"/>
    </source>
</evidence>
<dbReference type="AlphaFoldDB" id="A0A545U750"/>
<gene>
    <name evidence="2" type="ORF">FLL46_19270</name>
</gene>
<accession>A0A545U750</accession>
<organism evidence="2 3">
    <name type="scientific">Aliikangiella coralliicola</name>
    <dbReference type="NCBI Taxonomy" id="2592383"/>
    <lineage>
        <taxon>Bacteria</taxon>
        <taxon>Pseudomonadati</taxon>
        <taxon>Pseudomonadota</taxon>
        <taxon>Gammaproteobacteria</taxon>
        <taxon>Oceanospirillales</taxon>
        <taxon>Pleioneaceae</taxon>
        <taxon>Aliikangiella</taxon>
    </lineage>
</organism>
<keyword evidence="1" id="KW-0472">Membrane</keyword>
<feature type="transmembrane region" description="Helical" evidence="1">
    <location>
        <begin position="15"/>
        <end position="34"/>
    </location>
</feature>
<dbReference type="RefSeq" id="WP_142932986.1">
    <property type="nucleotide sequence ID" value="NZ_ML660168.1"/>
</dbReference>
<proteinExistence type="predicted"/>
<keyword evidence="3" id="KW-1185">Reference proteome</keyword>
<reference evidence="2 3" key="1">
    <citation type="submission" date="2019-07" db="EMBL/GenBank/DDBJ databases">
        <title>Draft genome for Aliikangiella sp. M105.</title>
        <authorList>
            <person name="Wang G."/>
        </authorList>
    </citation>
    <scope>NUCLEOTIDE SEQUENCE [LARGE SCALE GENOMIC DNA]</scope>
    <source>
        <strain evidence="2 3">M105</strain>
    </source>
</reference>